<keyword evidence="3" id="KW-1003">Cell membrane</keyword>
<dbReference type="GO" id="GO:0005524">
    <property type="term" value="F:ATP binding"/>
    <property type="evidence" value="ECO:0007669"/>
    <property type="project" value="UniProtKB-KW"/>
</dbReference>
<dbReference type="EMBL" id="DXCL01000041">
    <property type="protein sequence ID" value="HIZ03973.1"/>
    <property type="molecule type" value="Genomic_DNA"/>
</dbReference>
<evidence type="ECO:0000313" key="11">
    <source>
        <dbReference type="Proteomes" id="UP000824132"/>
    </source>
</evidence>
<evidence type="ECO:0000313" key="10">
    <source>
        <dbReference type="EMBL" id="HIZ03973.1"/>
    </source>
</evidence>
<evidence type="ECO:0000256" key="8">
    <source>
        <dbReference type="ARBA" id="ARBA00023136"/>
    </source>
</evidence>
<proteinExistence type="predicted"/>
<dbReference type="InterPro" id="IPR050107">
    <property type="entry name" value="ABC_carbohydrate_import_ATPase"/>
</dbReference>
<dbReference type="PROSITE" id="PS50893">
    <property type="entry name" value="ABC_TRANSPORTER_2"/>
    <property type="match status" value="2"/>
</dbReference>
<evidence type="ECO:0000256" key="6">
    <source>
        <dbReference type="ARBA" id="ARBA00022840"/>
    </source>
</evidence>
<evidence type="ECO:0000256" key="5">
    <source>
        <dbReference type="ARBA" id="ARBA00022741"/>
    </source>
</evidence>
<dbReference type="CDD" id="cd03215">
    <property type="entry name" value="ABC_Carb_Monos_II"/>
    <property type="match status" value="1"/>
</dbReference>
<gene>
    <name evidence="10" type="ORF">H9727_06780</name>
</gene>
<keyword evidence="6 10" id="KW-0067">ATP-binding</keyword>
<accession>A0A9D2D010</accession>
<organism evidence="10 11">
    <name type="scientific">Candidatus Borkfalkia avistercoris</name>
    <dbReference type="NCBI Taxonomy" id="2838504"/>
    <lineage>
        <taxon>Bacteria</taxon>
        <taxon>Bacillati</taxon>
        <taxon>Bacillota</taxon>
        <taxon>Clostridia</taxon>
        <taxon>Christensenellales</taxon>
        <taxon>Christensenellaceae</taxon>
        <taxon>Candidatus Borkfalkia</taxon>
    </lineage>
</organism>
<evidence type="ECO:0000259" key="9">
    <source>
        <dbReference type="PROSITE" id="PS50893"/>
    </source>
</evidence>
<dbReference type="PANTHER" id="PTHR43790">
    <property type="entry name" value="CARBOHYDRATE TRANSPORT ATP-BINDING PROTEIN MG119-RELATED"/>
    <property type="match status" value="1"/>
</dbReference>
<comment type="subcellular location">
    <subcellularLocation>
        <location evidence="1">Cell membrane</location>
        <topology evidence="1">Peripheral membrane protein</topology>
    </subcellularLocation>
</comment>
<dbReference type="FunFam" id="3.40.50.300:FF:000127">
    <property type="entry name" value="Ribose import ATP-binding protein RbsA"/>
    <property type="match status" value="1"/>
</dbReference>
<dbReference type="InterPro" id="IPR003593">
    <property type="entry name" value="AAA+_ATPase"/>
</dbReference>
<comment type="caution">
    <text evidence="10">The sequence shown here is derived from an EMBL/GenBank/DDBJ whole genome shotgun (WGS) entry which is preliminary data.</text>
</comment>
<dbReference type="PANTHER" id="PTHR43790:SF4">
    <property type="entry name" value="GUANOSINE IMPORT ATP-BINDING PROTEIN NUPO"/>
    <property type="match status" value="1"/>
</dbReference>
<dbReference type="GO" id="GO:0016887">
    <property type="term" value="F:ATP hydrolysis activity"/>
    <property type="evidence" value="ECO:0007669"/>
    <property type="project" value="InterPro"/>
</dbReference>
<reference evidence="10" key="2">
    <citation type="submission" date="2021-04" db="EMBL/GenBank/DDBJ databases">
        <authorList>
            <person name="Gilroy R."/>
        </authorList>
    </citation>
    <scope>NUCLEOTIDE SEQUENCE</scope>
    <source>
        <strain evidence="10">CHK187-5294</strain>
    </source>
</reference>
<dbReference type="SMART" id="SM00382">
    <property type="entry name" value="AAA"/>
    <property type="match status" value="1"/>
</dbReference>
<dbReference type="CDD" id="cd03216">
    <property type="entry name" value="ABC_Carb_Monos_I"/>
    <property type="match status" value="1"/>
</dbReference>
<evidence type="ECO:0000256" key="4">
    <source>
        <dbReference type="ARBA" id="ARBA00022737"/>
    </source>
</evidence>
<keyword evidence="5" id="KW-0547">Nucleotide-binding</keyword>
<dbReference type="AlphaFoldDB" id="A0A9D2D010"/>
<feature type="domain" description="ABC transporter" evidence="9">
    <location>
        <begin position="7"/>
        <end position="239"/>
    </location>
</feature>
<protein>
    <submittedName>
        <fullName evidence="10">ABC transporter ATP-binding protein</fullName>
    </submittedName>
</protein>
<feature type="domain" description="ABC transporter" evidence="9">
    <location>
        <begin position="256"/>
        <end position="532"/>
    </location>
</feature>
<dbReference type="SUPFAM" id="SSF52540">
    <property type="entry name" value="P-loop containing nucleoside triphosphate hydrolases"/>
    <property type="match status" value="2"/>
</dbReference>
<keyword evidence="2" id="KW-0813">Transport</keyword>
<dbReference type="PROSITE" id="PS00211">
    <property type="entry name" value="ABC_TRANSPORTER_1"/>
    <property type="match status" value="1"/>
</dbReference>
<evidence type="ECO:0000256" key="3">
    <source>
        <dbReference type="ARBA" id="ARBA00022475"/>
    </source>
</evidence>
<dbReference type="GO" id="GO:0005886">
    <property type="term" value="C:plasma membrane"/>
    <property type="evidence" value="ECO:0007669"/>
    <property type="project" value="UniProtKB-SubCell"/>
</dbReference>
<reference evidence="10" key="1">
    <citation type="journal article" date="2021" name="PeerJ">
        <title>Extensive microbial diversity within the chicken gut microbiome revealed by metagenomics and culture.</title>
        <authorList>
            <person name="Gilroy R."/>
            <person name="Ravi A."/>
            <person name="Getino M."/>
            <person name="Pursley I."/>
            <person name="Horton D.L."/>
            <person name="Alikhan N.F."/>
            <person name="Baker D."/>
            <person name="Gharbi K."/>
            <person name="Hall N."/>
            <person name="Watson M."/>
            <person name="Adriaenssens E.M."/>
            <person name="Foster-Nyarko E."/>
            <person name="Jarju S."/>
            <person name="Secka A."/>
            <person name="Antonio M."/>
            <person name="Oren A."/>
            <person name="Chaudhuri R.R."/>
            <person name="La Ragione R."/>
            <person name="Hildebrand F."/>
            <person name="Pallen M.J."/>
        </authorList>
    </citation>
    <scope>NUCLEOTIDE SEQUENCE</scope>
    <source>
        <strain evidence="10">CHK187-5294</strain>
    </source>
</reference>
<keyword evidence="8" id="KW-0472">Membrane</keyword>
<dbReference type="Proteomes" id="UP000824132">
    <property type="component" value="Unassembled WGS sequence"/>
</dbReference>
<dbReference type="Gene3D" id="3.40.50.300">
    <property type="entry name" value="P-loop containing nucleotide triphosphate hydrolases"/>
    <property type="match status" value="2"/>
</dbReference>
<sequence>MNENLALELKNISKYFGSVAANKGIDLTLRKGEILALLGENGSGKTTLMNMISGIYYPDEGQIFVNGRQVAISSPQDAFRCKIGMVHQHFKLIDLFTAAQNIVLGVKGGRYGLKKINDEVRAIAERYGFELDPKKKIYDMSVSEKQTVEIIKVLYRGADILILDEPTAVLTPQETEKLFSVMRAMKADGKSIIIITHKLHEVMAISDRVAVLRKGEYIGCVDTEKTNESALTEMMVGQKVALNIERPETRFDKPLLEIRDLCVDSDEGSRAIDDLSFFIRGGEILGVAGIAGCGQRELCEAIAGLRKIESGGIYHEGESIVGLSPKEISHKGIAMSFIPEDRLGMGLAPSLSITDNMMLKNYQDHTYGIKPLAVEEGDKSLKAKMRRAVNKTGAWLNRHCIFVNRKIARADAERVIKELDIVTPSAETPVRKLSGGNLQKVLLGREILTEPNVLITAYPVRGLDINSSYLIYDILNRQKKSGTGVLFIGEDLDVMLALCDKIMVLCHGRLMGVVHAEKTTKEQLGLMMAGALDLMEEKGKPMGIAKDSQIGEEHTWDA</sequence>
<keyword evidence="7" id="KW-1278">Translocase</keyword>
<name>A0A9D2D010_9FIRM</name>
<keyword evidence="4" id="KW-0677">Repeat</keyword>
<dbReference type="InterPro" id="IPR003439">
    <property type="entry name" value="ABC_transporter-like_ATP-bd"/>
</dbReference>
<dbReference type="Pfam" id="PF00005">
    <property type="entry name" value="ABC_tran"/>
    <property type="match status" value="2"/>
</dbReference>
<dbReference type="InterPro" id="IPR027417">
    <property type="entry name" value="P-loop_NTPase"/>
</dbReference>
<evidence type="ECO:0000256" key="1">
    <source>
        <dbReference type="ARBA" id="ARBA00004202"/>
    </source>
</evidence>
<evidence type="ECO:0000256" key="7">
    <source>
        <dbReference type="ARBA" id="ARBA00022967"/>
    </source>
</evidence>
<dbReference type="InterPro" id="IPR017871">
    <property type="entry name" value="ABC_transporter-like_CS"/>
</dbReference>
<evidence type="ECO:0000256" key="2">
    <source>
        <dbReference type="ARBA" id="ARBA00022448"/>
    </source>
</evidence>